<accession>A0A074M5I7</accession>
<dbReference type="PANTHER" id="PTHR30203:SF33">
    <property type="entry name" value="BLR4455 PROTEIN"/>
    <property type="match status" value="1"/>
</dbReference>
<sequence length="482" mass="51715">MTRRLGTMAALCAFGAALGGCAIVGKDYERPALVLPETHAVELASGDARSAANTAWFELYDDPELRPLIEEALDDNLDLQQAFARIEEVRARLLVARSGFFPRVDGSLSTGAQPQANSNDAVFTLGLVLGWEIDLFGRIRRQNEAARAQLLATEASRAAIVTTVVQQVAATFLTIREIQAEEAILARNIALQERALDLVELLHRQGVVSDSEVQQATAQLAGTRSLLPQVVQARLVSENLLTVLLGRYPSEIGLSPFDAERQARGIGAYDLPLGVPSALLARRPDVIAAEQQLAAATAIEGVAIANRFPFPTIGLGSLLGRTSTELGSLFDDGASSSLNSWGPEVRLPILNFGRDLGNVRAARAQVDQALIGYRRAVQGALFDVNAAVYAYRAGEAQIEPLADQLAAAERTLFLQNLRFRGGVVNYLSVLDAQRLVLSSELALARARLQRDLAFVDLYRALGGGWSPEDTPDIAVAAGTGTR</sequence>
<dbReference type="EMBL" id="JMIX01000013">
    <property type="protein sequence ID" value="KEO89976.1"/>
    <property type="molecule type" value="Genomic_DNA"/>
</dbReference>
<dbReference type="OrthoDB" id="9770517at2"/>
<dbReference type="GO" id="GO:0015562">
    <property type="term" value="F:efflux transmembrane transporter activity"/>
    <property type="evidence" value="ECO:0007669"/>
    <property type="project" value="InterPro"/>
</dbReference>
<name>A0A074M5I7_9SPHN</name>
<dbReference type="InterPro" id="IPR003423">
    <property type="entry name" value="OMP_efflux"/>
</dbReference>
<dbReference type="Proteomes" id="UP000027866">
    <property type="component" value="Unassembled WGS sequence"/>
</dbReference>
<dbReference type="GO" id="GO:0005886">
    <property type="term" value="C:plasma membrane"/>
    <property type="evidence" value="ECO:0007669"/>
    <property type="project" value="UniProtKB-SubCell"/>
</dbReference>
<evidence type="ECO:0000256" key="2">
    <source>
        <dbReference type="RuleBase" id="RU362097"/>
    </source>
</evidence>
<comment type="caution">
    <text evidence="3">The sequence shown here is derived from an EMBL/GenBank/DDBJ whole genome shotgun (WGS) entry which is preliminary data.</text>
</comment>
<dbReference type="PANTHER" id="PTHR30203">
    <property type="entry name" value="OUTER MEMBRANE CATION EFFLUX PROTEIN"/>
    <property type="match status" value="1"/>
</dbReference>
<protein>
    <recommendedName>
        <fullName evidence="5">RND transporter</fullName>
    </recommendedName>
</protein>
<dbReference type="RefSeq" id="WP_034906259.1">
    <property type="nucleotide sequence ID" value="NZ_CP017057.1"/>
</dbReference>
<comment type="subcellular location">
    <subcellularLocation>
        <location evidence="2">Cell membrane</location>
        <topology evidence="2">Lipid-anchor</topology>
    </subcellularLocation>
</comment>
<evidence type="ECO:0000313" key="4">
    <source>
        <dbReference type="Proteomes" id="UP000027866"/>
    </source>
</evidence>
<organism evidence="3 4">
    <name type="scientific">Erythrobacter litoralis</name>
    <dbReference type="NCBI Taxonomy" id="39960"/>
    <lineage>
        <taxon>Bacteria</taxon>
        <taxon>Pseudomonadati</taxon>
        <taxon>Pseudomonadota</taxon>
        <taxon>Alphaproteobacteria</taxon>
        <taxon>Sphingomonadales</taxon>
        <taxon>Erythrobacteraceae</taxon>
        <taxon>Erythrobacter/Porphyrobacter group</taxon>
        <taxon>Erythrobacter</taxon>
    </lineage>
</organism>
<evidence type="ECO:0008006" key="5">
    <source>
        <dbReference type="Google" id="ProtNLM"/>
    </source>
</evidence>
<dbReference type="Gene3D" id="2.20.200.10">
    <property type="entry name" value="Outer membrane efflux proteins (OEP)"/>
    <property type="match status" value="1"/>
</dbReference>
<dbReference type="AlphaFoldDB" id="A0A074M5I7"/>
<dbReference type="Pfam" id="PF02321">
    <property type="entry name" value="OEP"/>
    <property type="match status" value="2"/>
</dbReference>
<evidence type="ECO:0000313" key="3">
    <source>
        <dbReference type="EMBL" id="KEO89976.1"/>
    </source>
</evidence>
<evidence type="ECO:0000256" key="1">
    <source>
        <dbReference type="ARBA" id="ARBA00007613"/>
    </source>
</evidence>
<keyword evidence="2" id="KW-0564">Palmitate</keyword>
<keyword evidence="2" id="KW-0472">Membrane</keyword>
<dbReference type="SUPFAM" id="SSF56954">
    <property type="entry name" value="Outer membrane efflux proteins (OEP)"/>
    <property type="match status" value="1"/>
</dbReference>
<dbReference type="NCBIfam" id="TIGR01845">
    <property type="entry name" value="outer_NodT"/>
    <property type="match status" value="1"/>
</dbReference>
<comment type="similarity">
    <text evidence="1 2">Belongs to the outer membrane factor (OMF) (TC 1.B.17) family.</text>
</comment>
<reference evidence="3 4" key="1">
    <citation type="submission" date="2014-04" db="EMBL/GenBank/DDBJ databases">
        <title>A comprehensive comparison of genomes of Erythrobacter spp. Strains.</title>
        <authorList>
            <person name="Zheng Q."/>
        </authorList>
    </citation>
    <scope>NUCLEOTIDE SEQUENCE [LARGE SCALE GENOMIC DNA]</scope>
    <source>
        <strain evidence="3 4">DSM 8509</strain>
    </source>
</reference>
<gene>
    <name evidence="3" type="ORF">EH32_03025</name>
</gene>
<dbReference type="KEGG" id="elq:Ga0102493_111631"/>
<dbReference type="PROSITE" id="PS51257">
    <property type="entry name" value="PROKAR_LIPOPROTEIN"/>
    <property type="match status" value="1"/>
</dbReference>
<dbReference type="PATRIC" id="fig|39960.10.peg.713"/>
<proteinExistence type="inferred from homology"/>
<keyword evidence="4" id="KW-1185">Reference proteome</keyword>
<dbReference type="InterPro" id="IPR010131">
    <property type="entry name" value="MdtP/NodT-like"/>
</dbReference>
<dbReference type="Gene3D" id="1.20.1600.10">
    <property type="entry name" value="Outer membrane efflux proteins (OEP)"/>
    <property type="match status" value="1"/>
</dbReference>
<keyword evidence="2" id="KW-1134">Transmembrane beta strand</keyword>
<keyword evidence="2" id="KW-0812">Transmembrane</keyword>
<keyword evidence="2" id="KW-0449">Lipoprotein</keyword>